<dbReference type="GO" id="GO:0005886">
    <property type="term" value="C:plasma membrane"/>
    <property type="evidence" value="ECO:0007669"/>
    <property type="project" value="InterPro"/>
</dbReference>
<comment type="subcellular location">
    <subcellularLocation>
        <location evidence="1 6">Membrane</location>
        <topology evidence="1 6">Multi-pass membrane protein</topology>
    </subcellularLocation>
</comment>
<evidence type="ECO:0000256" key="6">
    <source>
        <dbReference type="RuleBase" id="RU310713"/>
    </source>
</evidence>
<proteinExistence type="inferred from homology"/>
<dbReference type="GO" id="GO:0008381">
    <property type="term" value="F:mechanosensitive monoatomic ion channel activity"/>
    <property type="evidence" value="ECO:0007669"/>
    <property type="project" value="TreeGrafter"/>
</dbReference>
<feature type="domain" description="TMC" evidence="8">
    <location>
        <begin position="455"/>
        <end position="564"/>
    </location>
</feature>
<evidence type="ECO:0000259" key="8">
    <source>
        <dbReference type="Pfam" id="PF07810"/>
    </source>
</evidence>
<feature type="transmembrane region" description="Helical" evidence="6">
    <location>
        <begin position="238"/>
        <end position="257"/>
    </location>
</feature>
<dbReference type="GeneID" id="105901610"/>
<evidence type="ECO:0000256" key="4">
    <source>
        <dbReference type="ARBA" id="ARBA00022989"/>
    </source>
</evidence>
<feature type="transmembrane region" description="Helical" evidence="6">
    <location>
        <begin position="335"/>
        <end position="356"/>
    </location>
</feature>
<reference evidence="10" key="1">
    <citation type="submission" date="2025-08" db="UniProtKB">
        <authorList>
            <consortium name="RefSeq"/>
        </authorList>
    </citation>
    <scope>IDENTIFICATION</scope>
</reference>
<feature type="transmembrane region" description="Helical" evidence="6">
    <location>
        <begin position="464"/>
        <end position="482"/>
    </location>
</feature>
<dbReference type="Proteomes" id="UP000515152">
    <property type="component" value="Chromosome 11"/>
</dbReference>
<feature type="transmembrane region" description="Helical" evidence="6">
    <location>
        <begin position="635"/>
        <end position="657"/>
    </location>
</feature>
<feature type="transmembrane region" description="Helical" evidence="6">
    <location>
        <begin position="134"/>
        <end position="161"/>
    </location>
</feature>
<dbReference type="CTD" id="147798"/>
<dbReference type="AlphaFoldDB" id="A0A6P8FXM2"/>
<gene>
    <name evidence="10" type="primary">tmc4</name>
</gene>
<keyword evidence="4 6" id="KW-1133">Transmembrane helix</keyword>
<dbReference type="PANTHER" id="PTHR23302">
    <property type="entry name" value="TRANSMEMBRANE CHANNEL-RELATED"/>
    <property type="match status" value="1"/>
</dbReference>
<evidence type="ECO:0000313" key="9">
    <source>
        <dbReference type="Proteomes" id="UP000515152"/>
    </source>
</evidence>
<evidence type="ECO:0000256" key="7">
    <source>
        <dbReference type="SAM" id="MobiDB-lite"/>
    </source>
</evidence>
<feature type="transmembrane region" description="Helical" evidence="6">
    <location>
        <begin position="569"/>
        <end position="591"/>
    </location>
</feature>
<dbReference type="KEGG" id="char:105901610"/>
<dbReference type="InterPro" id="IPR012496">
    <property type="entry name" value="TMC_dom"/>
</dbReference>
<dbReference type="Pfam" id="PF07810">
    <property type="entry name" value="TMC"/>
    <property type="match status" value="1"/>
</dbReference>
<feature type="transmembrane region" description="Helical" evidence="6">
    <location>
        <begin position="376"/>
        <end position="399"/>
    </location>
</feature>
<dbReference type="RefSeq" id="XP_031431494.1">
    <property type="nucleotide sequence ID" value="XM_031575634.2"/>
</dbReference>
<keyword evidence="3 6" id="KW-0812">Transmembrane</keyword>
<evidence type="ECO:0000256" key="2">
    <source>
        <dbReference type="ARBA" id="ARBA00006510"/>
    </source>
</evidence>
<evidence type="ECO:0000256" key="3">
    <source>
        <dbReference type="ARBA" id="ARBA00022692"/>
    </source>
</evidence>
<keyword evidence="9" id="KW-1185">Reference proteome</keyword>
<comment type="similarity">
    <text evidence="2 6">Belongs to the TMC family.</text>
</comment>
<name>A0A6P8FXM2_CLUHA</name>
<evidence type="ECO:0000313" key="10">
    <source>
        <dbReference type="RefSeq" id="XP_031431494.1"/>
    </source>
</evidence>
<evidence type="ECO:0000256" key="1">
    <source>
        <dbReference type="ARBA" id="ARBA00004141"/>
    </source>
</evidence>
<protein>
    <recommendedName>
        <fullName evidence="6">Transmembrane channel-like protein</fullName>
    </recommendedName>
</protein>
<sequence length="716" mass="80545">MELTGLNRTDSATAGQGYYSAGQSLRLRRLSSRVSNQNATPHFDWGSSREGGEDGNEEEPQNVRELPMPFGLRKAVRQVQQMRIPVASRRMRQSRALKRFSAEAKNALALVTLWRRAIHQIGGHFGGGVQSYFVFLRFLVVLNFLSFLLIAAFVLIPGIVFHSLDLSSSVPQLPNSTNITGKEECMVYDPNPGALTVFYTYFLDLLSGTGFMEYSYMFYGYYNNTLVVANGFSYNIPLAYLLTASFYFIFCFICIIVRMGGVARVAVTTGGGAARSYSMMVFTGWDYGLQGDRATKLKKNNIRYQLQVDLEEERIKLKTQSQTLLQTVGLYSLRAFLNLVVIGLIIGAFFGITLATRYSQETDKTQNGILDLLLEYLPSIVITASNFVVPFLCDQIALLEKHSPSTTIILALLRAVFLRLVSLGVLLATLWLNITCNSKPDECIPCGYNYGQYQCWETRVGQEMYRLALFDFLTTIAVLILVEFPRRMVVDNCSWKLIKWVGRQEFLVPPNVLGLVYAQTVVWTGTLFCPLLPLVNTIKLIIIFYCKKVTLFHNCRPATKTFRSTSSNIVFFLVLMFGWILATTVLIYSIAELHPSFGCGPFRFSSTMWSTIPNSFQGLSNTTQEFLRYVGSQAFSIPLFIFSCVLLCYVAAVASVYGKSVALLRTQLQLEGRDKQFLVKQIEELTQKLGIPKHDRDPMVLSHGGAPWEQQQDGHS</sequence>
<keyword evidence="5 6" id="KW-0472">Membrane</keyword>
<feature type="region of interest" description="Disordered" evidence="7">
    <location>
        <begin position="32"/>
        <end position="63"/>
    </location>
</feature>
<organism evidence="9 10">
    <name type="scientific">Clupea harengus</name>
    <name type="common">Atlantic herring</name>
    <dbReference type="NCBI Taxonomy" id="7950"/>
    <lineage>
        <taxon>Eukaryota</taxon>
        <taxon>Metazoa</taxon>
        <taxon>Chordata</taxon>
        <taxon>Craniata</taxon>
        <taxon>Vertebrata</taxon>
        <taxon>Euteleostomi</taxon>
        <taxon>Actinopterygii</taxon>
        <taxon>Neopterygii</taxon>
        <taxon>Teleostei</taxon>
        <taxon>Clupei</taxon>
        <taxon>Clupeiformes</taxon>
        <taxon>Clupeoidei</taxon>
        <taxon>Clupeidae</taxon>
        <taxon>Clupea</taxon>
    </lineage>
</organism>
<evidence type="ECO:0000256" key="5">
    <source>
        <dbReference type="ARBA" id="ARBA00023136"/>
    </source>
</evidence>
<dbReference type="PANTHER" id="PTHR23302:SF45">
    <property type="entry name" value="TRANSMEMBRANE CHANNEL-LIKE PROTEIN 4"/>
    <property type="match status" value="1"/>
</dbReference>
<feature type="transmembrane region" description="Helical" evidence="6">
    <location>
        <begin position="411"/>
        <end position="432"/>
    </location>
</feature>
<dbReference type="OrthoDB" id="1936208at2759"/>
<accession>A0A6P8FXM2</accession>
<dbReference type="InterPro" id="IPR038900">
    <property type="entry name" value="TMC"/>
</dbReference>